<keyword evidence="4" id="KW-0808">Transferase</keyword>
<dbReference type="GO" id="GO:0046524">
    <property type="term" value="F:sucrose-phosphate synthase activity"/>
    <property type="evidence" value="ECO:0007669"/>
    <property type="project" value="UniProtKB-EC"/>
</dbReference>
<dbReference type="InterPro" id="IPR006380">
    <property type="entry name" value="SPP-like_dom"/>
</dbReference>
<dbReference type="InterPro" id="IPR001296">
    <property type="entry name" value="Glyco_trans_1"/>
</dbReference>
<protein>
    <recommendedName>
        <fullName evidence="2">sucrose-phosphate synthase</fullName>
        <ecNumber evidence="2">2.4.1.14</ecNumber>
    </recommendedName>
</protein>
<accession>A0A4S4F492</accession>
<dbReference type="STRING" id="542762.A0A4S4F492"/>
<gene>
    <name evidence="8" type="ORF">TEA_000871</name>
</gene>
<comment type="similarity">
    <text evidence="1">Belongs to the glycosyltransferase 1 family.</text>
</comment>
<evidence type="ECO:0000259" key="6">
    <source>
        <dbReference type="Pfam" id="PF00534"/>
    </source>
</evidence>
<comment type="catalytic activity">
    <reaction evidence="5">
        <text>beta-D-fructose 6-phosphate + UDP-alpha-D-glucose = sucrose 6(F)-phosphate + UDP + H(+)</text>
        <dbReference type="Rhea" id="RHEA:22172"/>
        <dbReference type="ChEBI" id="CHEBI:15378"/>
        <dbReference type="ChEBI" id="CHEBI:57634"/>
        <dbReference type="ChEBI" id="CHEBI:57723"/>
        <dbReference type="ChEBI" id="CHEBI:58223"/>
        <dbReference type="ChEBI" id="CHEBI:58885"/>
        <dbReference type="EC" id="2.4.1.14"/>
    </reaction>
</comment>
<dbReference type="Proteomes" id="UP000306102">
    <property type="component" value="Unassembled WGS sequence"/>
</dbReference>
<reference evidence="8 9" key="1">
    <citation type="journal article" date="2018" name="Proc. Natl. Acad. Sci. U.S.A.">
        <title>Draft genome sequence of Camellia sinensis var. sinensis provides insights into the evolution of the tea genome and tea quality.</title>
        <authorList>
            <person name="Wei C."/>
            <person name="Yang H."/>
            <person name="Wang S."/>
            <person name="Zhao J."/>
            <person name="Liu C."/>
            <person name="Gao L."/>
            <person name="Xia E."/>
            <person name="Lu Y."/>
            <person name="Tai Y."/>
            <person name="She G."/>
            <person name="Sun J."/>
            <person name="Cao H."/>
            <person name="Tong W."/>
            <person name="Gao Q."/>
            <person name="Li Y."/>
            <person name="Deng W."/>
            <person name="Jiang X."/>
            <person name="Wang W."/>
            <person name="Chen Q."/>
            <person name="Zhang S."/>
            <person name="Li H."/>
            <person name="Wu J."/>
            <person name="Wang P."/>
            <person name="Li P."/>
            <person name="Shi C."/>
            <person name="Zheng F."/>
            <person name="Jian J."/>
            <person name="Huang B."/>
            <person name="Shan D."/>
            <person name="Shi M."/>
            <person name="Fang C."/>
            <person name="Yue Y."/>
            <person name="Li F."/>
            <person name="Li D."/>
            <person name="Wei S."/>
            <person name="Han B."/>
            <person name="Jiang C."/>
            <person name="Yin Y."/>
            <person name="Xia T."/>
            <person name="Zhang Z."/>
            <person name="Bennetzen J.L."/>
            <person name="Zhao S."/>
            <person name="Wan X."/>
        </authorList>
    </citation>
    <scope>NUCLEOTIDE SEQUENCE [LARGE SCALE GENOMIC DNA]</scope>
    <source>
        <strain evidence="9">cv. Shuchazao</strain>
        <tissue evidence="8">Leaf</tissue>
    </source>
</reference>
<dbReference type="Pfam" id="PF05116">
    <property type="entry name" value="S6PP"/>
    <property type="match status" value="1"/>
</dbReference>
<dbReference type="CDD" id="cd16419">
    <property type="entry name" value="HAD_SPS"/>
    <property type="match status" value="1"/>
</dbReference>
<evidence type="ECO:0000313" key="9">
    <source>
        <dbReference type="Proteomes" id="UP000306102"/>
    </source>
</evidence>
<sequence length="602" mass="66761">MTSTASPISSDDPEQWCLGPAPNPDIQGVFINPAFIEPFGLTLIEAAAYGLPIVATKNGGPVDIHRVLNNGLLIDPHDQQSIADALLKLVSDNQLWAKCRQNGLKNIHLFSWPEHCKTYLSRIASCKLRQPWWQRNDDGDENSESDSPSDSLRDISLNLKFSMDGEKNEGSYNADSSLESEDRKSKLENAVLTWSKGVQKGTQKAGFTEKADQNSSAGKFPALRRRKHIIVIAVDFDAITDLFESARKIFDSVEKERTEGSVGFILATSFTLSEIQSFLISGGLSPTDFDAFICNSGGDLYYSSPNSEDNPFVVDLYYHSHIEYRWGGEGLRKTLVRWAGSITDKTGENEEKIVTEDEKISTNYCYAFKVQKTGKVPPVKEIRKLMRIQALRCHVIYCQNGHKINVIPVLASRSEALSWTFHVDKLSSQDDDALHHLEMPCGDLIYHVISARVQSTQDLDLPTVTCTPGFPLVSVAFPSATPHLHLIVCGTITQSKTDRKVHAIMEGLHWYLYLRWGVDLSKMVVFVGESGDTDYEGLLGGIHKSVILKGVCSSASTILHANRNYPLSDVLPFDSPNIVQTTEECSSADLRTSLEKFGLLKG</sequence>
<evidence type="ECO:0000256" key="2">
    <source>
        <dbReference type="ARBA" id="ARBA00012536"/>
    </source>
</evidence>
<evidence type="ECO:0000256" key="1">
    <source>
        <dbReference type="ARBA" id="ARBA00006530"/>
    </source>
</evidence>
<dbReference type="Gene3D" id="3.90.1070.10">
    <property type="match status" value="1"/>
</dbReference>
<dbReference type="Gene3D" id="3.40.50.1000">
    <property type="entry name" value="HAD superfamily/HAD-like"/>
    <property type="match status" value="1"/>
</dbReference>
<evidence type="ECO:0000256" key="4">
    <source>
        <dbReference type="ARBA" id="ARBA00022679"/>
    </source>
</evidence>
<dbReference type="Gene3D" id="3.40.50.2000">
    <property type="entry name" value="Glycogen Phosphorylase B"/>
    <property type="match status" value="1"/>
</dbReference>
<dbReference type="Pfam" id="PF00534">
    <property type="entry name" value="Glycos_transf_1"/>
    <property type="match status" value="1"/>
</dbReference>
<evidence type="ECO:0000256" key="5">
    <source>
        <dbReference type="ARBA" id="ARBA00047471"/>
    </source>
</evidence>
<proteinExistence type="inferred from homology"/>
<dbReference type="InterPro" id="IPR023214">
    <property type="entry name" value="HAD_sf"/>
</dbReference>
<dbReference type="PANTHER" id="PTHR46039">
    <property type="entry name" value="SUCROSE-PHOSPHATE SYNTHASE 3-RELATED"/>
    <property type="match status" value="1"/>
</dbReference>
<evidence type="ECO:0000259" key="7">
    <source>
        <dbReference type="Pfam" id="PF05116"/>
    </source>
</evidence>
<keyword evidence="9" id="KW-1185">Reference proteome</keyword>
<feature type="domain" description="Sucrose phosphatase-like" evidence="7">
    <location>
        <begin position="244"/>
        <end position="420"/>
    </location>
</feature>
<organism evidence="8 9">
    <name type="scientific">Camellia sinensis var. sinensis</name>
    <name type="common">China tea</name>
    <dbReference type="NCBI Taxonomy" id="542762"/>
    <lineage>
        <taxon>Eukaryota</taxon>
        <taxon>Viridiplantae</taxon>
        <taxon>Streptophyta</taxon>
        <taxon>Embryophyta</taxon>
        <taxon>Tracheophyta</taxon>
        <taxon>Spermatophyta</taxon>
        <taxon>Magnoliopsida</taxon>
        <taxon>eudicotyledons</taxon>
        <taxon>Gunneridae</taxon>
        <taxon>Pentapetalae</taxon>
        <taxon>asterids</taxon>
        <taxon>Ericales</taxon>
        <taxon>Theaceae</taxon>
        <taxon>Camellia</taxon>
    </lineage>
</organism>
<dbReference type="PANTHER" id="PTHR46039:SF2">
    <property type="entry name" value="SUCROSE-PHOSPHATE SYNTHASE 1"/>
    <property type="match status" value="1"/>
</dbReference>
<dbReference type="AlphaFoldDB" id="A0A4S4F492"/>
<dbReference type="InterPro" id="IPR044161">
    <property type="entry name" value="SPS"/>
</dbReference>
<evidence type="ECO:0000313" key="8">
    <source>
        <dbReference type="EMBL" id="THG23854.1"/>
    </source>
</evidence>
<comment type="caution">
    <text evidence="8">The sequence shown here is derived from an EMBL/GenBank/DDBJ whole genome shotgun (WGS) entry which is preliminary data.</text>
</comment>
<dbReference type="InterPro" id="IPR035659">
    <property type="entry name" value="SPS_C"/>
</dbReference>
<evidence type="ECO:0000256" key="3">
    <source>
        <dbReference type="ARBA" id="ARBA00022676"/>
    </source>
</evidence>
<keyword evidence="3" id="KW-0328">Glycosyltransferase</keyword>
<dbReference type="SUPFAM" id="SSF53756">
    <property type="entry name" value="UDP-Glycosyltransferase/glycogen phosphorylase"/>
    <property type="match status" value="1"/>
</dbReference>
<name>A0A4S4F492_CAMSN</name>
<dbReference type="EC" id="2.4.1.14" evidence="2"/>
<feature type="domain" description="Glycosyl transferase family 1" evidence="6">
    <location>
        <begin position="29"/>
        <end position="104"/>
    </location>
</feature>
<dbReference type="EMBL" id="SDRB02000096">
    <property type="protein sequence ID" value="THG23854.1"/>
    <property type="molecule type" value="Genomic_DNA"/>
</dbReference>